<dbReference type="Pfam" id="PF08220">
    <property type="entry name" value="HTH_DeoR"/>
    <property type="match status" value="1"/>
</dbReference>
<keyword evidence="3" id="KW-0804">Transcription</keyword>
<dbReference type="SUPFAM" id="SSF46785">
    <property type="entry name" value="Winged helix' DNA-binding domain"/>
    <property type="match status" value="1"/>
</dbReference>
<keyword evidence="1" id="KW-0805">Transcription regulation</keyword>
<accession>A0ABS1W391</accession>
<dbReference type="EMBL" id="JAENHO010000017">
    <property type="protein sequence ID" value="MBL7261162.1"/>
    <property type="molecule type" value="Genomic_DNA"/>
</dbReference>
<dbReference type="RefSeq" id="WP_202997872.1">
    <property type="nucleotide sequence ID" value="NZ_JAENHO010000017.1"/>
</dbReference>
<dbReference type="Proteomes" id="UP000598996">
    <property type="component" value="Unassembled WGS sequence"/>
</dbReference>
<dbReference type="SUPFAM" id="SSF53822">
    <property type="entry name" value="Periplasmic binding protein-like I"/>
    <property type="match status" value="1"/>
</dbReference>
<dbReference type="SMART" id="SM00420">
    <property type="entry name" value="HTH_DEOR"/>
    <property type="match status" value="1"/>
</dbReference>
<dbReference type="PANTHER" id="PTHR30146:SF155">
    <property type="entry name" value="ALANINE RACEMASE"/>
    <property type="match status" value="1"/>
</dbReference>
<dbReference type="InterPro" id="IPR036390">
    <property type="entry name" value="WH_DNA-bd_sf"/>
</dbReference>
<name>A0ABS1W391_9ACTN</name>
<protein>
    <submittedName>
        <fullName evidence="5">DeoR/GlpR family transcriptional regulator</fullName>
    </submittedName>
</protein>
<keyword evidence="6" id="KW-1185">Reference proteome</keyword>
<evidence type="ECO:0000313" key="6">
    <source>
        <dbReference type="Proteomes" id="UP000598996"/>
    </source>
</evidence>
<dbReference type="Gene3D" id="3.40.50.2300">
    <property type="match status" value="2"/>
</dbReference>
<proteinExistence type="predicted"/>
<reference evidence="5 6" key="1">
    <citation type="submission" date="2021-01" db="EMBL/GenBank/DDBJ databases">
        <title>Actinoplanes sp. nov. LDG1-01 isolated from lichen.</title>
        <authorList>
            <person name="Saeng-In P."/>
            <person name="Phongsopitanun W."/>
            <person name="Kanchanasin P."/>
            <person name="Yuki M."/>
            <person name="Kudo T."/>
            <person name="Ohkuma M."/>
            <person name="Tanasupawat S."/>
        </authorList>
    </citation>
    <scope>NUCLEOTIDE SEQUENCE [LARGE SCALE GENOMIC DNA]</scope>
    <source>
        <strain evidence="5 6">LDG1-01</strain>
    </source>
</reference>
<dbReference type="InterPro" id="IPR001034">
    <property type="entry name" value="DeoR_HTH"/>
</dbReference>
<evidence type="ECO:0000256" key="1">
    <source>
        <dbReference type="ARBA" id="ARBA00023015"/>
    </source>
</evidence>
<dbReference type="PANTHER" id="PTHR30146">
    <property type="entry name" value="LACI-RELATED TRANSCRIPTIONAL REPRESSOR"/>
    <property type="match status" value="1"/>
</dbReference>
<dbReference type="Gene3D" id="1.10.10.10">
    <property type="entry name" value="Winged helix-like DNA-binding domain superfamily/Winged helix DNA-binding domain"/>
    <property type="match status" value="1"/>
</dbReference>
<dbReference type="PROSITE" id="PS51000">
    <property type="entry name" value="HTH_DEOR_2"/>
    <property type="match status" value="1"/>
</dbReference>
<sequence>MPDDHILNAQRRERLLAELRRHGAVRVAELAALFQVSPVTVRRDIAALAREHRLVRVHGGALLPPDPARSPAPADRLTLGMIVPDLDFFWPQVITGARTAAAVLGAGLRLRGSGYDPEEDRRQIARLLETGRLDGLLLAPDVHDDLSGIGALPVPCVLVERAAPALGPSARPLESVRNDHDAGVEAALRHLAGQGHRRVGLVVTPISPNAALIEQGFTRGRAAAGLDGDALLVRDTLRTGGDRVDEVLRACAATGTTALLVHSDPDAIALARRATETGLRVPGDLALVSYDDEVARQGEPPLTAVRPAKGQIGRMAVEMLVSRLTEGDRRPANRLQLVPSLVVRQSSLRPRH</sequence>
<dbReference type="PROSITE" id="PS00894">
    <property type="entry name" value="HTH_DEOR_1"/>
    <property type="match status" value="1"/>
</dbReference>
<evidence type="ECO:0000256" key="2">
    <source>
        <dbReference type="ARBA" id="ARBA00023125"/>
    </source>
</evidence>
<dbReference type="InterPro" id="IPR046335">
    <property type="entry name" value="LacI/GalR-like_sensor"/>
</dbReference>
<dbReference type="Pfam" id="PF13377">
    <property type="entry name" value="Peripla_BP_3"/>
    <property type="match status" value="1"/>
</dbReference>
<organism evidence="5 6">
    <name type="scientific">Paractinoplanes lichenicola</name>
    <dbReference type="NCBI Taxonomy" id="2802976"/>
    <lineage>
        <taxon>Bacteria</taxon>
        <taxon>Bacillati</taxon>
        <taxon>Actinomycetota</taxon>
        <taxon>Actinomycetes</taxon>
        <taxon>Micromonosporales</taxon>
        <taxon>Micromonosporaceae</taxon>
        <taxon>Paractinoplanes</taxon>
    </lineage>
</organism>
<evidence type="ECO:0000259" key="4">
    <source>
        <dbReference type="PROSITE" id="PS51000"/>
    </source>
</evidence>
<dbReference type="InterPro" id="IPR036388">
    <property type="entry name" value="WH-like_DNA-bd_sf"/>
</dbReference>
<evidence type="ECO:0000313" key="5">
    <source>
        <dbReference type="EMBL" id="MBL7261162.1"/>
    </source>
</evidence>
<feature type="domain" description="HTH deoR-type" evidence="4">
    <location>
        <begin position="8"/>
        <end position="63"/>
    </location>
</feature>
<dbReference type="InterPro" id="IPR018356">
    <property type="entry name" value="Tscrpt_reg_HTH_DeoR_CS"/>
</dbReference>
<dbReference type="InterPro" id="IPR028082">
    <property type="entry name" value="Peripla_BP_I"/>
</dbReference>
<dbReference type="PRINTS" id="PR00037">
    <property type="entry name" value="HTHLACR"/>
</dbReference>
<comment type="caution">
    <text evidence="5">The sequence shown here is derived from an EMBL/GenBank/DDBJ whole genome shotgun (WGS) entry which is preliminary data.</text>
</comment>
<keyword evidence="2" id="KW-0238">DNA-binding</keyword>
<gene>
    <name evidence="5" type="ORF">JKJ07_43450</name>
</gene>
<dbReference type="CDD" id="cd06267">
    <property type="entry name" value="PBP1_LacI_sugar_binding-like"/>
    <property type="match status" value="1"/>
</dbReference>
<evidence type="ECO:0000256" key="3">
    <source>
        <dbReference type="ARBA" id="ARBA00023163"/>
    </source>
</evidence>